<name>A0A7G9SJG1_9SPHN</name>
<dbReference type="AlphaFoldDB" id="A0A7G9SJG1"/>
<dbReference type="RefSeq" id="WP_187539075.1">
    <property type="nucleotide sequence ID" value="NZ_BAABJT010000001.1"/>
</dbReference>
<keyword evidence="2" id="KW-0812">Transmembrane</keyword>
<feature type="region of interest" description="Disordered" evidence="5">
    <location>
        <begin position="52"/>
        <end position="94"/>
    </location>
</feature>
<dbReference type="EMBL" id="CP060718">
    <property type="protein sequence ID" value="QNN67986.1"/>
    <property type="molecule type" value="Genomic_DNA"/>
</dbReference>
<protein>
    <submittedName>
        <fullName evidence="7">TonB family protein</fullName>
    </submittedName>
</protein>
<organism evidence="7 8">
    <name type="scientific">Sphingomonas lutea</name>
    <dbReference type="NCBI Taxonomy" id="1045317"/>
    <lineage>
        <taxon>Bacteria</taxon>
        <taxon>Pseudomonadati</taxon>
        <taxon>Pseudomonadota</taxon>
        <taxon>Alphaproteobacteria</taxon>
        <taxon>Sphingomonadales</taxon>
        <taxon>Sphingomonadaceae</taxon>
        <taxon>Sphingomonas</taxon>
    </lineage>
</organism>
<sequence>MSSYRGTADPRSRAKAMVAVAAIHAALAAAILTGLNVRFAERAVEKLQMIDVRLPPPPEPPPPPPPASEAKRVELEEGAAGKRAEPTPVVAPTPRIPVETPIAAAPIAGTGSAPTAGAANAGTGMGAGGSGSGRGGGGVDYSKFTPAQRISRIPNREYRRLVAVSGQSRGRVGITLKVNPDGSPSNCRIAQSSGNGVTDSLMCQLALQHVRFRPARDDRGRAIAQDITWYPDWAPN</sequence>
<evidence type="ECO:0000256" key="4">
    <source>
        <dbReference type="ARBA" id="ARBA00023136"/>
    </source>
</evidence>
<dbReference type="Proteomes" id="UP000515971">
    <property type="component" value="Chromosome"/>
</dbReference>
<keyword evidence="4" id="KW-0472">Membrane</keyword>
<evidence type="ECO:0000256" key="2">
    <source>
        <dbReference type="ARBA" id="ARBA00022692"/>
    </source>
</evidence>
<evidence type="ECO:0000259" key="6">
    <source>
        <dbReference type="Pfam" id="PF03544"/>
    </source>
</evidence>
<dbReference type="Gene3D" id="3.30.1150.10">
    <property type="match status" value="1"/>
</dbReference>
<dbReference type="InterPro" id="IPR006260">
    <property type="entry name" value="TonB/TolA_C"/>
</dbReference>
<dbReference type="GO" id="GO:0055085">
    <property type="term" value="P:transmembrane transport"/>
    <property type="evidence" value="ECO:0007669"/>
    <property type="project" value="InterPro"/>
</dbReference>
<dbReference type="Pfam" id="PF03544">
    <property type="entry name" value="TonB_C"/>
    <property type="match status" value="1"/>
</dbReference>
<accession>A0A7G9SJG1</accession>
<keyword evidence="8" id="KW-1185">Reference proteome</keyword>
<comment type="subcellular location">
    <subcellularLocation>
        <location evidence="1">Membrane</location>
        <topology evidence="1">Single-pass membrane protein</topology>
    </subcellularLocation>
</comment>
<reference evidence="7 8" key="1">
    <citation type="submission" date="2020-08" db="EMBL/GenBank/DDBJ databases">
        <title>Genome sequence of Sphingomonas lutea KCTC 23642T.</title>
        <authorList>
            <person name="Hyun D.-W."/>
            <person name="Bae J.-W."/>
        </authorList>
    </citation>
    <scope>NUCLEOTIDE SEQUENCE [LARGE SCALE GENOMIC DNA]</scope>
    <source>
        <strain evidence="7 8">KCTC 23642</strain>
    </source>
</reference>
<keyword evidence="3" id="KW-1133">Transmembrane helix</keyword>
<proteinExistence type="predicted"/>
<dbReference type="KEGG" id="slut:H9L13_03475"/>
<evidence type="ECO:0000256" key="3">
    <source>
        <dbReference type="ARBA" id="ARBA00022989"/>
    </source>
</evidence>
<evidence type="ECO:0000256" key="5">
    <source>
        <dbReference type="SAM" id="MobiDB-lite"/>
    </source>
</evidence>
<dbReference type="GO" id="GO:0016020">
    <property type="term" value="C:membrane"/>
    <property type="evidence" value="ECO:0007669"/>
    <property type="project" value="UniProtKB-SubCell"/>
</dbReference>
<feature type="compositionally biased region" description="Basic and acidic residues" evidence="5">
    <location>
        <begin position="69"/>
        <end position="85"/>
    </location>
</feature>
<dbReference type="SUPFAM" id="SSF74653">
    <property type="entry name" value="TolA/TonB C-terminal domain"/>
    <property type="match status" value="1"/>
</dbReference>
<evidence type="ECO:0000313" key="7">
    <source>
        <dbReference type="EMBL" id="QNN67986.1"/>
    </source>
</evidence>
<dbReference type="NCBIfam" id="TIGR01352">
    <property type="entry name" value="tonB_Cterm"/>
    <property type="match status" value="1"/>
</dbReference>
<feature type="domain" description="TonB C-terminal" evidence="6">
    <location>
        <begin position="168"/>
        <end position="227"/>
    </location>
</feature>
<gene>
    <name evidence="7" type="ORF">H9L13_03475</name>
</gene>
<feature type="compositionally biased region" description="Pro residues" evidence="5">
    <location>
        <begin position="54"/>
        <end position="67"/>
    </location>
</feature>
<evidence type="ECO:0000256" key="1">
    <source>
        <dbReference type="ARBA" id="ARBA00004167"/>
    </source>
</evidence>
<evidence type="ECO:0000313" key="8">
    <source>
        <dbReference type="Proteomes" id="UP000515971"/>
    </source>
</evidence>
<dbReference type="InterPro" id="IPR037682">
    <property type="entry name" value="TonB_C"/>
</dbReference>